<dbReference type="Gene3D" id="3.40.140.10">
    <property type="entry name" value="Cytidine Deaminase, domain 2"/>
    <property type="match status" value="1"/>
</dbReference>
<gene>
    <name evidence="3 4" type="primary">fdhD</name>
    <name evidence="4" type="ORF">QNH39_11835</name>
</gene>
<dbReference type="PANTHER" id="PTHR30592">
    <property type="entry name" value="FORMATE DEHYDROGENASE"/>
    <property type="match status" value="1"/>
</dbReference>
<accession>A0AA95MTY2</accession>
<dbReference type="PANTHER" id="PTHR30592:SF1">
    <property type="entry name" value="SULFUR CARRIER PROTEIN FDHD"/>
    <property type="match status" value="1"/>
</dbReference>
<dbReference type="InterPro" id="IPR016193">
    <property type="entry name" value="Cytidine_deaminase-like"/>
</dbReference>
<dbReference type="HAMAP" id="MF_00187">
    <property type="entry name" value="FdhD"/>
    <property type="match status" value="1"/>
</dbReference>
<feature type="active site" description="Cysteine persulfide intermediate" evidence="3">
    <location>
        <position position="107"/>
    </location>
</feature>
<dbReference type="PIRSF" id="PIRSF015626">
    <property type="entry name" value="FdhD"/>
    <property type="match status" value="1"/>
</dbReference>
<dbReference type="Gene3D" id="3.10.20.10">
    <property type="match status" value="1"/>
</dbReference>
<comment type="caution">
    <text evidence="3">Lacks conserved residue(s) required for the propagation of feature annotation.</text>
</comment>
<dbReference type="SUPFAM" id="SSF53927">
    <property type="entry name" value="Cytidine deaminase-like"/>
    <property type="match status" value="1"/>
</dbReference>
<dbReference type="KEGG" id="nnv:QNH39_11835"/>
<keyword evidence="1 3" id="KW-0963">Cytoplasm</keyword>
<keyword evidence="2 3" id="KW-0501">Molybdenum cofactor biosynthesis</keyword>
<dbReference type="Proteomes" id="UP001178288">
    <property type="component" value="Chromosome"/>
</dbReference>
<dbReference type="NCBIfam" id="TIGR00129">
    <property type="entry name" value="fdhD_narQ"/>
    <property type="match status" value="1"/>
</dbReference>
<evidence type="ECO:0000256" key="2">
    <source>
        <dbReference type="ARBA" id="ARBA00023150"/>
    </source>
</evidence>
<dbReference type="GO" id="GO:0006777">
    <property type="term" value="P:Mo-molybdopterin cofactor biosynthetic process"/>
    <property type="evidence" value="ECO:0007669"/>
    <property type="project" value="UniProtKB-UniRule"/>
</dbReference>
<dbReference type="GO" id="GO:0005737">
    <property type="term" value="C:cytoplasm"/>
    <property type="evidence" value="ECO:0007669"/>
    <property type="project" value="UniProtKB-SubCell"/>
</dbReference>
<reference evidence="4" key="1">
    <citation type="submission" date="2023-05" db="EMBL/GenBank/DDBJ databases">
        <title>Comparative genomics of Bacillaceae isolates and their secondary metabolite potential.</title>
        <authorList>
            <person name="Song L."/>
            <person name="Nielsen L.J."/>
            <person name="Mohite O."/>
            <person name="Xu X."/>
            <person name="Weber T."/>
            <person name="Kovacs A.T."/>
        </authorList>
    </citation>
    <scope>NUCLEOTIDE SEQUENCE</scope>
    <source>
        <strain evidence="4">XLM17</strain>
    </source>
</reference>
<sequence>MLNEITTSQNILRFNGQDFFEDEDDVAVESALTIAVDGNEFATMVCTPSDLQELVVGFLASEGVIRAYRDIKSLQIDEDRGFAYVDLINKHSVLKEFHSKRFIGSCCGKGRQFYFHNDVKTAKTVMTKLTITPEQCRMLMKQMQESSSHFQQTGGVHNAALCTSNGIVVSRTDIGRHNALDKLFGYCIIHRISLKDKIIAFSGRISSEVLLKAAKIGVGIILSKSAPTNLALNLAEELGITAVGFIRGNGFNVYTHQHRIQGIGSLPTIIGLDD</sequence>
<name>A0AA95MTY2_9BACI</name>
<comment type="similarity">
    <text evidence="3">Belongs to the FdhD family.</text>
</comment>
<organism evidence="4 5">
    <name type="scientific">Neobacillus novalis</name>
    <dbReference type="NCBI Taxonomy" id="220687"/>
    <lineage>
        <taxon>Bacteria</taxon>
        <taxon>Bacillati</taxon>
        <taxon>Bacillota</taxon>
        <taxon>Bacilli</taxon>
        <taxon>Bacillales</taxon>
        <taxon>Bacillaceae</taxon>
        <taxon>Neobacillus</taxon>
    </lineage>
</organism>
<dbReference type="EMBL" id="CP126114">
    <property type="protein sequence ID" value="WHY88479.1"/>
    <property type="molecule type" value="Genomic_DNA"/>
</dbReference>
<comment type="subcellular location">
    <subcellularLocation>
        <location evidence="3">Cytoplasm</location>
    </subcellularLocation>
</comment>
<evidence type="ECO:0000256" key="1">
    <source>
        <dbReference type="ARBA" id="ARBA00022490"/>
    </source>
</evidence>
<proteinExistence type="inferred from homology"/>
<dbReference type="RefSeq" id="WP_066086447.1">
    <property type="nucleotide sequence ID" value="NZ_CP126114.1"/>
</dbReference>
<keyword evidence="5" id="KW-1185">Reference proteome</keyword>
<dbReference type="AlphaFoldDB" id="A0AA95MTY2"/>
<comment type="function">
    <text evidence="3">Required for formate dehydrogenase (FDH) activity. Acts as a sulfur carrier protein that transfers sulfur from IscS to the molybdenum cofactor prior to its insertion into FDH.</text>
</comment>
<protein>
    <recommendedName>
        <fullName evidence="3">Sulfur carrier protein FdhD</fullName>
    </recommendedName>
</protein>
<evidence type="ECO:0000256" key="3">
    <source>
        <dbReference type="HAMAP-Rule" id="MF_00187"/>
    </source>
</evidence>
<dbReference type="GO" id="GO:0016783">
    <property type="term" value="F:sulfurtransferase activity"/>
    <property type="evidence" value="ECO:0007669"/>
    <property type="project" value="InterPro"/>
</dbReference>
<evidence type="ECO:0000313" key="4">
    <source>
        <dbReference type="EMBL" id="WHY88479.1"/>
    </source>
</evidence>
<dbReference type="GO" id="GO:0097163">
    <property type="term" value="F:sulfur carrier activity"/>
    <property type="evidence" value="ECO:0007669"/>
    <property type="project" value="UniProtKB-UniRule"/>
</dbReference>
<dbReference type="InterPro" id="IPR003786">
    <property type="entry name" value="FdhD"/>
</dbReference>
<dbReference type="Pfam" id="PF02634">
    <property type="entry name" value="FdhD-NarQ"/>
    <property type="match status" value="1"/>
</dbReference>
<evidence type="ECO:0000313" key="5">
    <source>
        <dbReference type="Proteomes" id="UP001178288"/>
    </source>
</evidence>